<gene>
    <name evidence="3" type="ORF">SAMN05192584_1312</name>
</gene>
<dbReference type="InterPro" id="IPR001387">
    <property type="entry name" value="Cro/C1-type_HTH"/>
</dbReference>
<keyword evidence="4" id="KW-1185">Reference proteome</keyword>
<feature type="region of interest" description="Disordered" evidence="1">
    <location>
        <begin position="243"/>
        <end position="270"/>
    </location>
</feature>
<protein>
    <submittedName>
        <fullName evidence="3">Helix-turn-helix domain-containing protein</fullName>
    </submittedName>
</protein>
<dbReference type="Gene3D" id="3.30.450.180">
    <property type="match status" value="1"/>
</dbReference>
<dbReference type="Pfam" id="PF13560">
    <property type="entry name" value="HTH_31"/>
    <property type="match status" value="1"/>
</dbReference>
<sequence length="270" mass="30203">MPVDVGLPGGVRRRTPGLRREEVAVLAGVSPTWYTYLEQARDISPSPEVLDNLASVLGLNTYERQYLHNLSREKTGEEPGLERLPEFQALLDDVTFSINPIPSYLCSYSGDLLSWNPAAAEWLTDFGSLPGNRRNILMWMMTDEAARERFVDWAAQARHLVARFRAEVVYCYESPRVTEIVRQLSEDSPLFRRWWEEHQVTGPQSAAYLMHRPGRGAVAVRTVELLYREASGSRAKLTVLTPAGDAPRLGAHRELSPGAGREHPAVPAPG</sequence>
<accession>A0A1I4LD52</accession>
<name>A0A1I4LD52_9ACTN</name>
<feature type="compositionally biased region" description="Basic and acidic residues" evidence="1">
    <location>
        <begin position="251"/>
        <end position="264"/>
    </location>
</feature>
<dbReference type="SMART" id="SM00530">
    <property type="entry name" value="HTH_XRE"/>
    <property type="match status" value="1"/>
</dbReference>
<dbReference type="PANTHER" id="PTHR35010">
    <property type="entry name" value="BLL4672 PROTEIN-RELATED"/>
    <property type="match status" value="1"/>
</dbReference>
<evidence type="ECO:0000313" key="4">
    <source>
        <dbReference type="Proteomes" id="UP000198928"/>
    </source>
</evidence>
<evidence type="ECO:0000259" key="2">
    <source>
        <dbReference type="SMART" id="SM00530"/>
    </source>
</evidence>
<dbReference type="GO" id="GO:0003677">
    <property type="term" value="F:DNA binding"/>
    <property type="evidence" value="ECO:0007669"/>
    <property type="project" value="InterPro"/>
</dbReference>
<reference evidence="4" key="1">
    <citation type="submission" date="2016-10" db="EMBL/GenBank/DDBJ databases">
        <authorList>
            <person name="Varghese N."/>
            <person name="Submissions S."/>
        </authorList>
    </citation>
    <scope>NUCLEOTIDE SEQUENCE [LARGE SCALE GENOMIC DNA]</scope>
    <source>
        <strain evidence="4">PL19</strain>
    </source>
</reference>
<organism evidence="3 4">
    <name type="scientific">Streptomyces pini</name>
    <dbReference type="NCBI Taxonomy" id="1520580"/>
    <lineage>
        <taxon>Bacteria</taxon>
        <taxon>Bacillati</taxon>
        <taxon>Actinomycetota</taxon>
        <taxon>Actinomycetes</taxon>
        <taxon>Kitasatosporales</taxon>
        <taxon>Streptomycetaceae</taxon>
        <taxon>Streptomyces</taxon>
    </lineage>
</organism>
<evidence type="ECO:0000256" key="1">
    <source>
        <dbReference type="SAM" id="MobiDB-lite"/>
    </source>
</evidence>
<dbReference type="Pfam" id="PF17765">
    <property type="entry name" value="MLTR_LBD"/>
    <property type="match status" value="1"/>
</dbReference>
<feature type="domain" description="HTH cro/C1-type" evidence="2">
    <location>
        <begin position="11"/>
        <end position="64"/>
    </location>
</feature>
<dbReference type="AlphaFoldDB" id="A0A1I4LD52"/>
<dbReference type="InterPro" id="IPR041413">
    <property type="entry name" value="MLTR_LBD"/>
</dbReference>
<dbReference type="SUPFAM" id="SSF47413">
    <property type="entry name" value="lambda repressor-like DNA-binding domains"/>
    <property type="match status" value="1"/>
</dbReference>
<proteinExistence type="predicted"/>
<evidence type="ECO:0000313" key="3">
    <source>
        <dbReference type="EMBL" id="SFL88786.1"/>
    </source>
</evidence>
<dbReference type="EMBL" id="FOSG01000031">
    <property type="protein sequence ID" value="SFL88786.1"/>
    <property type="molecule type" value="Genomic_DNA"/>
</dbReference>
<dbReference type="CDD" id="cd00093">
    <property type="entry name" value="HTH_XRE"/>
    <property type="match status" value="1"/>
</dbReference>
<dbReference type="InterPro" id="IPR010982">
    <property type="entry name" value="Lambda_DNA-bd_dom_sf"/>
</dbReference>
<dbReference type="Gene3D" id="1.10.260.40">
    <property type="entry name" value="lambda repressor-like DNA-binding domains"/>
    <property type="match status" value="1"/>
</dbReference>
<dbReference type="Proteomes" id="UP000198928">
    <property type="component" value="Unassembled WGS sequence"/>
</dbReference>